<protein>
    <recommendedName>
        <fullName evidence="1">Stage 0 sporulation protein A homolog</fullName>
    </recommendedName>
</protein>
<dbReference type="CDD" id="cd17574">
    <property type="entry name" value="REC_OmpR"/>
    <property type="match status" value="1"/>
</dbReference>
<dbReference type="Pfam" id="PF00072">
    <property type="entry name" value="Response_reg"/>
    <property type="match status" value="1"/>
</dbReference>
<feature type="DNA-binding region" description="OmpR/PhoB-type" evidence="9">
    <location>
        <begin position="130"/>
        <end position="229"/>
    </location>
</feature>
<dbReference type="Pfam" id="PF00486">
    <property type="entry name" value="Trans_reg_C"/>
    <property type="match status" value="1"/>
</dbReference>
<dbReference type="RefSeq" id="WP_025434627.1">
    <property type="nucleotide sequence ID" value="NZ_CP007452.1"/>
</dbReference>
<dbReference type="PATRIC" id="fig|1286171.3.peg.219"/>
<evidence type="ECO:0000313" key="12">
    <source>
        <dbReference type="EMBL" id="AHM55585.1"/>
    </source>
</evidence>
<evidence type="ECO:0000256" key="1">
    <source>
        <dbReference type="ARBA" id="ARBA00018672"/>
    </source>
</evidence>
<accession>W8T439</accession>
<gene>
    <name evidence="12" type="primary">gtcR</name>
    <name evidence="12" type="ORF">EAL2_c02820</name>
</gene>
<proteinExistence type="predicted"/>
<evidence type="ECO:0000256" key="9">
    <source>
        <dbReference type="PROSITE-ProRule" id="PRU01091"/>
    </source>
</evidence>
<evidence type="ECO:0000256" key="4">
    <source>
        <dbReference type="ARBA" id="ARBA00023015"/>
    </source>
</evidence>
<feature type="domain" description="OmpR/PhoB-type" evidence="11">
    <location>
        <begin position="130"/>
        <end position="229"/>
    </location>
</feature>
<dbReference type="PANTHER" id="PTHR48111">
    <property type="entry name" value="REGULATOR OF RPOS"/>
    <property type="match status" value="1"/>
</dbReference>
<dbReference type="SMART" id="SM00448">
    <property type="entry name" value="REC"/>
    <property type="match status" value="1"/>
</dbReference>
<organism evidence="12 13">
    <name type="scientific">Peptoclostridium acidaminophilum DSM 3953</name>
    <dbReference type="NCBI Taxonomy" id="1286171"/>
    <lineage>
        <taxon>Bacteria</taxon>
        <taxon>Bacillati</taxon>
        <taxon>Bacillota</taxon>
        <taxon>Clostridia</taxon>
        <taxon>Peptostreptococcales</taxon>
        <taxon>Peptoclostridiaceae</taxon>
        <taxon>Peptoclostridium</taxon>
    </lineage>
</organism>
<dbReference type="KEGG" id="eac:EAL2_c02820"/>
<keyword evidence="3" id="KW-0902">Two-component regulatory system</keyword>
<dbReference type="Gene3D" id="3.40.50.2300">
    <property type="match status" value="1"/>
</dbReference>
<dbReference type="Gene3D" id="1.10.10.10">
    <property type="entry name" value="Winged helix-like DNA-binding domain superfamily/Winged helix DNA-binding domain"/>
    <property type="match status" value="1"/>
</dbReference>
<keyword evidence="5 9" id="KW-0238">DNA-binding</keyword>
<dbReference type="InterPro" id="IPR001789">
    <property type="entry name" value="Sig_transdc_resp-reg_receiver"/>
</dbReference>
<evidence type="ECO:0000256" key="7">
    <source>
        <dbReference type="ARBA" id="ARBA00024867"/>
    </source>
</evidence>
<dbReference type="EMBL" id="CP007452">
    <property type="protein sequence ID" value="AHM55585.1"/>
    <property type="molecule type" value="Genomic_DNA"/>
</dbReference>
<evidence type="ECO:0000256" key="5">
    <source>
        <dbReference type="ARBA" id="ARBA00023125"/>
    </source>
</evidence>
<dbReference type="FunFam" id="3.40.50.2300:FF:000001">
    <property type="entry name" value="DNA-binding response regulator PhoB"/>
    <property type="match status" value="1"/>
</dbReference>
<dbReference type="InterPro" id="IPR001867">
    <property type="entry name" value="OmpR/PhoB-type_DNA-bd"/>
</dbReference>
<comment type="function">
    <text evidence="7">May play the central regulatory role in sporulation. It may be an element of the effector pathway responsible for the activation of sporulation genes in response to nutritional stress. Spo0A may act in concert with spo0H (a sigma factor) to control the expression of some genes that are critical to the sporulation process.</text>
</comment>
<dbReference type="Gene3D" id="6.10.250.690">
    <property type="match status" value="1"/>
</dbReference>
<dbReference type="GO" id="GO:0000976">
    <property type="term" value="F:transcription cis-regulatory region binding"/>
    <property type="evidence" value="ECO:0007669"/>
    <property type="project" value="TreeGrafter"/>
</dbReference>
<dbReference type="FunFam" id="1.10.10.10:FF:000018">
    <property type="entry name" value="DNA-binding response regulator ResD"/>
    <property type="match status" value="1"/>
</dbReference>
<dbReference type="GO" id="GO:0032993">
    <property type="term" value="C:protein-DNA complex"/>
    <property type="evidence" value="ECO:0007669"/>
    <property type="project" value="TreeGrafter"/>
</dbReference>
<dbReference type="AlphaFoldDB" id="W8T439"/>
<dbReference type="GO" id="GO:0005829">
    <property type="term" value="C:cytosol"/>
    <property type="evidence" value="ECO:0007669"/>
    <property type="project" value="TreeGrafter"/>
</dbReference>
<evidence type="ECO:0000313" key="13">
    <source>
        <dbReference type="Proteomes" id="UP000019591"/>
    </source>
</evidence>
<dbReference type="Proteomes" id="UP000019591">
    <property type="component" value="Chromosome"/>
</dbReference>
<feature type="modified residue" description="4-aspartylphosphate" evidence="8">
    <location>
        <position position="53"/>
    </location>
</feature>
<dbReference type="PANTHER" id="PTHR48111:SF40">
    <property type="entry name" value="PHOSPHATE REGULON TRANSCRIPTIONAL REGULATORY PROTEIN PHOB"/>
    <property type="match status" value="1"/>
</dbReference>
<name>W8T439_PEPAC</name>
<dbReference type="PROSITE" id="PS51755">
    <property type="entry name" value="OMPR_PHOB"/>
    <property type="match status" value="1"/>
</dbReference>
<reference evidence="12 13" key="1">
    <citation type="journal article" date="2014" name="Genome Announc.">
        <title>Complete Genome Sequence of Amino Acid-Utilizing Eubacterium acidaminophilum al-2 (DSM 3953).</title>
        <authorList>
            <person name="Poehlein A."/>
            <person name="Andreesen J.R."/>
            <person name="Daniel R."/>
        </authorList>
    </citation>
    <scope>NUCLEOTIDE SEQUENCE [LARGE SCALE GENOMIC DNA]</scope>
    <source>
        <strain evidence="12 13">DSM 3953</strain>
    </source>
</reference>
<evidence type="ECO:0000256" key="6">
    <source>
        <dbReference type="ARBA" id="ARBA00023163"/>
    </source>
</evidence>
<dbReference type="OrthoDB" id="9790442at2"/>
<dbReference type="eggNOG" id="COG0745">
    <property type="taxonomic scope" value="Bacteria"/>
</dbReference>
<dbReference type="InterPro" id="IPR036388">
    <property type="entry name" value="WH-like_DNA-bd_sf"/>
</dbReference>
<dbReference type="InterPro" id="IPR039420">
    <property type="entry name" value="WalR-like"/>
</dbReference>
<dbReference type="CDD" id="cd00383">
    <property type="entry name" value="trans_reg_C"/>
    <property type="match status" value="1"/>
</dbReference>
<dbReference type="GO" id="GO:0000156">
    <property type="term" value="F:phosphorelay response regulator activity"/>
    <property type="evidence" value="ECO:0007669"/>
    <property type="project" value="TreeGrafter"/>
</dbReference>
<dbReference type="SMART" id="SM00862">
    <property type="entry name" value="Trans_reg_C"/>
    <property type="match status" value="1"/>
</dbReference>
<evidence type="ECO:0000259" key="10">
    <source>
        <dbReference type="PROSITE" id="PS50110"/>
    </source>
</evidence>
<dbReference type="PROSITE" id="PS50110">
    <property type="entry name" value="RESPONSE_REGULATORY"/>
    <property type="match status" value="1"/>
</dbReference>
<dbReference type="GO" id="GO:0006355">
    <property type="term" value="P:regulation of DNA-templated transcription"/>
    <property type="evidence" value="ECO:0007669"/>
    <property type="project" value="InterPro"/>
</dbReference>
<keyword evidence="2 8" id="KW-0597">Phosphoprotein</keyword>
<dbReference type="SUPFAM" id="SSF52172">
    <property type="entry name" value="CheY-like"/>
    <property type="match status" value="1"/>
</dbReference>
<sequence length="235" mass="27158">MNVNILIAEDEEDIRQLVALHLSKEGYEVFEASSGVEALDVFSREKIDLLILDIMMPEMDGFTLLKRIRKHSKVPVIVLTARTDEADKILGLGLGADDYVIKPFSVIELISRVNAQLRRYMEYNPMKAPEDKLRNGGIIMDLDDYYVEKDGARIELNPKEFKMLRLFMENPGKIFTKKQIYESVWDEPYVGDNNTLMVHVSHLRDKIETDPKEPEYIKTIRGIGYRMDDKNDKAT</sequence>
<dbReference type="HOGENOM" id="CLU_000445_30_4_9"/>
<evidence type="ECO:0000256" key="8">
    <source>
        <dbReference type="PROSITE-ProRule" id="PRU00169"/>
    </source>
</evidence>
<feature type="domain" description="Response regulatory" evidence="10">
    <location>
        <begin position="4"/>
        <end position="117"/>
    </location>
</feature>
<dbReference type="InterPro" id="IPR011006">
    <property type="entry name" value="CheY-like_superfamily"/>
</dbReference>
<evidence type="ECO:0000256" key="3">
    <source>
        <dbReference type="ARBA" id="ARBA00023012"/>
    </source>
</evidence>
<evidence type="ECO:0000256" key="2">
    <source>
        <dbReference type="ARBA" id="ARBA00022553"/>
    </source>
</evidence>
<keyword evidence="13" id="KW-1185">Reference proteome</keyword>
<evidence type="ECO:0000259" key="11">
    <source>
        <dbReference type="PROSITE" id="PS51755"/>
    </source>
</evidence>
<keyword evidence="6" id="KW-0804">Transcription</keyword>
<dbReference type="STRING" id="1286171.EAL2_c02820"/>
<keyword evidence="4" id="KW-0805">Transcription regulation</keyword>